<organism evidence="1 2">
    <name type="scientific">Rhizobium aethiopicum</name>
    <dbReference type="NCBI Taxonomy" id="1138170"/>
    <lineage>
        <taxon>Bacteria</taxon>
        <taxon>Pseudomonadati</taxon>
        <taxon>Pseudomonadota</taxon>
        <taxon>Alphaproteobacteria</taxon>
        <taxon>Hyphomicrobiales</taxon>
        <taxon>Rhizobiaceae</taxon>
        <taxon>Rhizobium/Agrobacterium group</taxon>
        <taxon>Rhizobium</taxon>
    </lineage>
</organism>
<proteinExistence type="predicted"/>
<evidence type="ECO:0000313" key="1">
    <source>
        <dbReference type="EMBL" id="MBB4195488.1"/>
    </source>
</evidence>
<dbReference type="AlphaFoldDB" id="A0A7W6QDF3"/>
<name>A0A7W6QDF3_9HYPH</name>
<sequence length="101" mass="11119">MTLLKPQRTAYKMRPVPKASPWLISEGVKTPAAANAFIILPIGLLNRPKSILANLRSRGADVTAIGCIQDFATWHDPHLTASINGCQARPESFSVQKHEMR</sequence>
<dbReference type="RefSeq" id="WP_184459948.1">
    <property type="nucleotide sequence ID" value="NZ_JACIFV010000031.1"/>
</dbReference>
<dbReference type="EMBL" id="JACIFV010000031">
    <property type="protein sequence ID" value="MBB4195488.1"/>
    <property type="molecule type" value="Genomic_DNA"/>
</dbReference>
<reference evidence="1 2" key="1">
    <citation type="submission" date="2020-08" db="EMBL/GenBank/DDBJ databases">
        <title>Genomic Encyclopedia of Type Strains, Phase IV (KMG-V): Genome sequencing to study the core and pangenomes of soil and plant-associated prokaryotes.</title>
        <authorList>
            <person name="Whitman W."/>
        </authorList>
    </citation>
    <scope>NUCLEOTIDE SEQUENCE [LARGE SCALE GENOMIC DNA]</scope>
    <source>
        <strain evidence="1 2">SEMIA 4074</strain>
    </source>
</reference>
<accession>A0A7W6QDF3</accession>
<gene>
    <name evidence="1" type="ORF">GGD53_005683</name>
</gene>
<protein>
    <submittedName>
        <fullName evidence="1">Uncharacterized protein</fullName>
    </submittedName>
</protein>
<dbReference type="Proteomes" id="UP000524492">
    <property type="component" value="Unassembled WGS sequence"/>
</dbReference>
<evidence type="ECO:0000313" key="2">
    <source>
        <dbReference type="Proteomes" id="UP000524492"/>
    </source>
</evidence>
<comment type="caution">
    <text evidence="1">The sequence shown here is derived from an EMBL/GenBank/DDBJ whole genome shotgun (WGS) entry which is preliminary data.</text>
</comment>
<keyword evidence="2" id="KW-1185">Reference proteome</keyword>